<reference evidence="1" key="2">
    <citation type="submission" date="2025-03" db="EMBL/GenBank/DDBJ databases">
        <authorList>
            <consortium name="ELIXIR-Norway"/>
            <consortium name="Elixir Norway"/>
        </authorList>
    </citation>
    <scope>NUCLEOTIDE SEQUENCE</scope>
</reference>
<gene>
    <name evidence="1" type="ORF">MRATA1EN22A_LOCUS3106</name>
</gene>
<organism evidence="1 2">
    <name type="scientific">Rangifer tarandus platyrhynchus</name>
    <name type="common">Svalbard reindeer</name>
    <dbReference type="NCBI Taxonomy" id="3082113"/>
    <lineage>
        <taxon>Eukaryota</taxon>
        <taxon>Metazoa</taxon>
        <taxon>Chordata</taxon>
        <taxon>Craniata</taxon>
        <taxon>Vertebrata</taxon>
        <taxon>Euteleostomi</taxon>
        <taxon>Mammalia</taxon>
        <taxon>Eutheria</taxon>
        <taxon>Laurasiatheria</taxon>
        <taxon>Artiodactyla</taxon>
        <taxon>Ruminantia</taxon>
        <taxon>Pecora</taxon>
        <taxon>Cervidae</taxon>
        <taxon>Odocoileinae</taxon>
        <taxon>Rangifer</taxon>
    </lineage>
</organism>
<accession>A0AC59Y8I5</accession>
<name>A0AC59Y8I5_RANTA</name>
<dbReference type="Proteomes" id="UP001162501">
    <property type="component" value="Chromosome 11"/>
</dbReference>
<evidence type="ECO:0000313" key="2">
    <source>
        <dbReference type="Proteomes" id="UP001162501"/>
    </source>
</evidence>
<dbReference type="EMBL" id="OX596095">
    <property type="protein sequence ID" value="CAM9480751.1"/>
    <property type="molecule type" value="Genomic_DNA"/>
</dbReference>
<evidence type="ECO:0000313" key="1">
    <source>
        <dbReference type="EMBL" id="CAM9480751.1"/>
    </source>
</evidence>
<protein>
    <submittedName>
        <fullName evidence="1">Uncharacterized protein</fullName>
    </submittedName>
</protein>
<proteinExistence type="predicted"/>
<sequence>MGLGEPASLVGLEQLDATNEASLRPGPSRAAAACCPHGQSQRKLSSQGCLFWAPGPGQGSQSPEPTLGGSEHLGIMGDWAFLEPVAQPGARPSVWPRRKSAKVSRACLGTRPHEAGLEAAQLLGSEAILLGDLLEPRSLPIFPPQMGIVAY</sequence>
<reference evidence="1" key="1">
    <citation type="submission" date="2023-05" db="EMBL/GenBank/DDBJ databases">
        <authorList>
            <consortium name="ELIXIR-Norway"/>
        </authorList>
    </citation>
    <scope>NUCLEOTIDE SEQUENCE</scope>
</reference>